<gene>
    <name evidence="1" type="ORF">RAG0_16295</name>
</gene>
<protein>
    <submittedName>
        <fullName evidence="1">Uncharacterized protein</fullName>
    </submittedName>
</protein>
<evidence type="ECO:0000313" key="1">
    <source>
        <dbReference type="EMBL" id="CZT12476.1"/>
    </source>
</evidence>
<evidence type="ECO:0000313" key="2">
    <source>
        <dbReference type="Proteomes" id="UP000178912"/>
    </source>
</evidence>
<dbReference type="EMBL" id="FJUX01000162">
    <property type="protein sequence ID" value="CZT12476.1"/>
    <property type="molecule type" value="Genomic_DNA"/>
</dbReference>
<keyword evidence="2" id="KW-1185">Reference proteome</keyword>
<proteinExistence type="predicted"/>
<organism evidence="1 2">
    <name type="scientific">Rhynchosporium agropyri</name>
    <dbReference type="NCBI Taxonomy" id="914238"/>
    <lineage>
        <taxon>Eukaryota</taxon>
        <taxon>Fungi</taxon>
        <taxon>Dikarya</taxon>
        <taxon>Ascomycota</taxon>
        <taxon>Pezizomycotina</taxon>
        <taxon>Leotiomycetes</taxon>
        <taxon>Helotiales</taxon>
        <taxon>Ploettnerulaceae</taxon>
        <taxon>Rhynchosporium</taxon>
    </lineage>
</organism>
<dbReference type="AlphaFoldDB" id="A0A1E1LPS8"/>
<dbReference type="Proteomes" id="UP000178912">
    <property type="component" value="Unassembled WGS sequence"/>
</dbReference>
<sequence length="78" mass="9045">MRGSFGAVRYIIEEHEHLDDLRNECFSSLKHADAKTCPSDPELIPMTVQFYVSVEATLAIRLLERNITHYWRGNIILL</sequence>
<reference evidence="2" key="1">
    <citation type="submission" date="2016-03" db="EMBL/GenBank/DDBJ databases">
        <authorList>
            <person name="Guldener U."/>
        </authorList>
    </citation>
    <scope>NUCLEOTIDE SEQUENCE [LARGE SCALE GENOMIC DNA]</scope>
    <source>
        <strain evidence="2">04CH-RAC-A.6.1</strain>
    </source>
</reference>
<name>A0A1E1LPS8_9HELO</name>
<accession>A0A1E1LPS8</accession>